<keyword evidence="13" id="KW-1185">Reference proteome</keyword>
<dbReference type="PANTHER" id="PTHR43834:SF6">
    <property type="entry name" value="GTPASE DER"/>
    <property type="match status" value="1"/>
</dbReference>
<evidence type="ECO:0000256" key="9">
    <source>
        <dbReference type="PROSITE-ProRule" id="PRU01049"/>
    </source>
</evidence>
<evidence type="ECO:0000256" key="6">
    <source>
        <dbReference type="ARBA" id="ARBA00023134"/>
    </source>
</evidence>
<dbReference type="CDD" id="cd01894">
    <property type="entry name" value="EngA1"/>
    <property type="match status" value="1"/>
</dbReference>
<evidence type="ECO:0000256" key="5">
    <source>
        <dbReference type="ARBA" id="ARBA00022741"/>
    </source>
</evidence>
<feature type="binding site" evidence="8">
    <location>
        <begin position="230"/>
        <end position="234"/>
    </location>
    <ligand>
        <name>GTP</name>
        <dbReference type="ChEBI" id="CHEBI:37565"/>
        <label>2</label>
    </ligand>
</feature>
<evidence type="ECO:0000256" key="3">
    <source>
        <dbReference type="ARBA" id="ARBA00022517"/>
    </source>
</evidence>
<evidence type="ECO:0000256" key="2">
    <source>
        <dbReference type="ARBA" id="ARBA00020953"/>
    </source>
</evidence>
<protein>
    <recommendedName>
        <fullName evidence="2 8">GTPase Der</fullName>
    </recommendedName>
    <alternativeName>
        <fullName evidence="7 8">GTP-binding protein EngA</fullName>
    </alternativeName>
</protein>
<dbReference type="InterPro" id="IPR027417">
    <property type="entry name" value="P-loop_NTPase"/>
</dbReference>
<dbReference type="PANTHER" id="PTHR43834">
    <property type="entry name" value="GTPASE DER"/>
    <property type="match status" value="1"/>
</dbReference>
<comment type="subunit">
    <text evidence="8">Associates with the 50S ribosomal subunit.</text>
</comment>
<evidence type="ECO:0000259" key="11">
    <source>
        <dbReference type="PROSITE" id="PS51712"/>
    </source>
</evidence>
<dbReference type="SUPFAM" id="SSF82653">
    <property type="entry name" value="Probable GTPase Der, C-terminal domain"/>
    <property type="match status" value="1"/>
</dbReference>
<evidence type="ECO:0000256" key="4">
    <source>
        <dbReference type="ARBA" id="ARBA00022737"/>
    </source>
</evidence>
<dbReference type="InterPro" id="IPR016484">
    <property type="entry name" value="GTPase_Der"/>
</dbReference>
<dbReference type="InterPro" id="IPR032859">
    <property type="entry name" value="KH_dom-like"/>
</dbReference>
<keyword evidence="6 8" id="KW-0342">GTP-binding</keyword>
<dbReference type="Gene3D" id="3.30.300.20">
    <property type="match status" value="1"/>
</dbReference>
<dbReference type="STRING" id="289377.HL41_01125"/>
<feature type="binding site" evidence="8">
    <location>
        <begin position="8"/>
        <end position="15"/>
    </location>
    <ligand>
        <name>GTP</name>
        <dbReference type="ChEBI" id="CHEBI:37565"/>
        <label>1</label>
    </ligand>
</feature>
<dbReference type="Pfam" id="PF14714">
    <property type="entry name" value="KH_dom-like"/>
    <property type="match status" value="1"/>
</dbReference>
<evidence type="ECO:0000313" key="13">
    <source>
        <dbReference type="Proteomes" id="UP000028481"/>
    </source>
</evidence>
<feature type="binding site" evidence="8">
    <location>
        <begin position="56"/>
        <end position="60"/>
    </location>
    <ligand>
        <name>GTP</name>
        <dbReference type="ChEBI" id="CHEBI:37565"/>
        <label>1</label>
    </ligand>
</feature>
<keyword evidence="3 8" id="KW-0690">Ribosome biogenesis</keyword>
<feature type="domain" description="EngA-type G" evidence="11">
    <location>
        <begin position="176"/>
        <end position="352"/>
    </location>
</feature>
<dbReference type="InterPro" id="IPR005225">
    <property type="entry name" value="Small_GTP-bd"/>
</dbReference>
<dbReference type="eggNOG" id="COG1160">
    <property type="taxonomic scope" value="Bacteria"/>
</dbReference>
<dbReference type="Proteomes" id="UP000028481">
    <property type="component" value="Chromosome"/>
</dbReference>
<dbReference type="AlphaFoldDB" id="A0A075WRR0"/>
<reference evidence="12 13" key="1">
    <citation type="journal article" date="2015" name="Genome Announc.">
        <title>Genome Sequence of a Sulfate-Reducing Thermophilic Bacterium, Thermodesulfobacterium commune DSM 2178T (Phylum Thermodesulfobacteria).</title>
        <authorList>
            <person name="Bhatnagar S."/>
            <person name="Badger J.H."/>
            <person name="Madupu R."/>
            <person name="Khouri H.M."/>
            <person name="O'Connor E.M."/>
            <person name="Robb F.T."/>
            <person name="Ward N.L."/>
            <person name="Eisen J.A."/>
        </authorList>
    </citation>
    <scope>NUCLEOTIDE SEQUENCE [LARGE SCALE GENOMIC DNA]</scope>
    <source>
        <strain evidence="12 13">DSM 2178</strain>
    </source>
</reference>
<feature type="binding site" evidence="8">
    <location>
        <begin position="119"/>
        <end position="122"/>
    </location>
    <ligand>
        <name>GTP</name>
        <dbReference type="ChEBI" id="CHEBI:37565"/>
        <label>1</label>
    </ligand>
</feature>
<comment type="function">
    <text evidence="8 10">GTPase that plays an essential role in the late steps of ribosome biogenesis.</text>
</comment>
<dbReference type="FunFam" id="3.40.50.300:FF:000040">
    <property type="entry name" value="GTPase Der"/>
    <property type="match status" value="1"/>
</dbReference>
<feature type="binding site" evidence="8">
    <location>
        <begin position="182"/>
        <end position="189"/>
    </location>
    <ligand>
        <name>GTP</name>
        <dbReference type="ChEBI" id="CHEBI:37565"/>
        <label>2</label>
    </ligand>
</feature>
<dbReference type="OrthoDB" id="9805918at2"/>
<dbReference type="InterPro" id="IPR031166">
    <property type="entry name" value="G_ENGA"/>
</dbReference>
<dbReference type="PRINTS" id="PR00449">
    <property type="entry name" value="RASTRNSFRMNG"/>
</dbReference>
<evidence type="ECO:0000313" key="12">
    <source>
        <dbReference type="EMBL" id="AIH03541.1"/>
    </source>
</evidence>
<comment type="similarity">
    <text evidence="1 8 9 10">Belongs to the TRAFAC class TrmE-Era-EngA-EngB-Septin-like GTPase superfamily. EngA (Der) GTPase family.</text>
</comment>
<dbReference type="Pfam" id="PF01926">
    <property type="entry name" value="MMR_HSR1"/>
    <property type="match status" value="2"/>
</dbReference>
<dbReference type="RefSeq" id="WP_038063384.1">
    <property type="nucleotide sequence ID" value="NZ_CP008796.1"/>
</dbReference>
<evidence type="ECO:0000256" key="1">
    <source>
        <dbReference type="ARBA" id="ARBA00008279"/>
    </source>
</evidence>
<name>A0A075WRR0_9BACT</name>
<dbReference type="FunFam" id="3.40.50.300:FF:000494">
    <property type="entry name" value="tRNA modification GTPase MnmE"/>
    <property type="match status" value="1"/>
</dbReference>
<sequence length="437" mass="50129">MAKILIVGRPNVGKSTLFNTLIGEKKAIVERTPGVTRDLVEGYLELKEGKGVKLIDTGGIEWGGKEFFSEVIKKLVDQALEEADLVLFVVDAKQGLTEGDKVIAEYLRKKDKKILLVINKVEAKEDQERVFEFYSLGFPEIISISAKNKKNITELKNLIERQLEGSIEEIPQEEPIKIAILGRPNVGKSTLINRLVGYERVIVSEIPGTTRDCVDVRLSLPTGESVLLIDTPGIRRRTRLEERVEKFAVDKALHTIEKVDVVLMMITAEEGITNQDQRLLRQVYKHHKACILLVNKWDLFDKKREAGNLVLENIKYGVRFMPWLPILTISAKTGRRVKEIWSVLKEVMEQYSLRVNTAQVNKLLEYLKENHNFSIKGKKLKFYYATQTDIKPPTFVVFINFDPEEVPKSIEKFIRNSFQKHLNFDKVPIKVVFRLRS</sequence>
<evidence type="ECO:0000256" key="10">
    <source>
        <dbReference type="RuleBase" id="RU004481"/>
    </source>
</evidence>
<dbReference type="Gene3D" id="3.40.50.300">
    <property type="entry name" value="P-loop containing nucleotide triphosphate hydrolases"/>
    <property type="match status" value="2"/>
</dbReference>
<dbReference type="InterPro" id="IPR006073">
    <property type="entry name" value="GTP-bd"/>
</dbReference>
<dbReference type="NCBIfam" id="TIGR00231">
    <property type="entry name" value="small_GTP"/>
    <property type="match status" value="2"/>
</dbReference>
<feature type="binding site" evidence="8">
    <location>
        <begin position="295"/>
        <end position="298"/>
    </location>
    <ligand>
        <name>GTP</name>
        <dbReference type="ChEBI" id="CHEBI:37565"/>
        <label>2</label>
    </ligand>
</feature>
<dbReference type="PIRSF" id="PIRSF006485">
    <property type="entry name" value="GTP-binding_EngA"/>
    <property type="match status" value="1"/>
</dbReference>
<organism evidence="12 13">
    <name type="scientific">Thermodesulfobacterium commune DSM 2178</name>
    <dbReference type="NCBI Taxonomy" id="289377"/>
    <lineage>
        <taxon>Bacteria</taxon>
        <taxon>Pseudomonadati</taxon>
        <taxon>Thermodesulfobacteriota</taxon>
        <taxon>Thermodesulfobacteria</taxon>
        <taxon>Thermodesulfobacteriales</taxon>
        <taxon>Thermodesulfobacteriaceae</taxon>
        <taxon>Thermodesulfobacterium</taxon>
    </lineage>
</organism>
<dbReference type="PaxDb" id="289377-HL41_01125"/>
<dbReference type="InterPro" id="IPR015946">
    <property type="entry name" value="KH_dom-like_a/b"/>
</dbReference>
<dbReference type="SUPFAM" id="SSF52540">
    <property type="entry name" value="P-loop containing nucleoside triphosphate hydrolases"/>
    <property type="match status" value="2"/>
</dbReference>
<dbReference type="GO" id="GO:0005525">
    <property type="term" value="F:GTP binding"/>
    <property type="evidence" value="ECO:0007669"/>
    <property type="project" value="UniProtKB-UniRule"/>
</dbReference>
<dbReference type="NCBIfam" id="TIGR03594">
    <property type="entry name" value="GTPase_EngA"/>
    <property type="match status" value="1"/>
</dbReference>
<keyword evidence="4 10" id="KW-0677">Repeat</keyword>
<dbReference type="PROSITE" id="PS51712">
    <property type="entry name" value="G_ENGA"/>
    <property type="match status" value="2"/>
</dbReference>
<gene>
    <name evidence="8" type="primary">der</name>
    <name evidence="12" type="ORF">HL41_01125</name>
</gene>
<dbReference type="HAMAP" id="MF_00195">
    <property type="entry name" value="GTPase_Der"/>
    <property type="match status" value="1"/>
</dbReference>
<evidence type="ECO:0000256" key="7">
    <source>
        <dbReference type="ARBA" id="ARBA00032345"/>
    </source>
</evidence>
<dbReference type="HOGENOM" id="CLU_016077_6_2_0"/>
<dbReference type="EMBL" id="CP008796">
    <property type="protein sequence ID" value="AIH03541.1"/>
    <property type="molecule type" value="Genomic_DNA"/>
</dbReference>
<dbReference type="CDD" id="cd01895">
    <property type="entry name" value="EngA2"/>
    <property type="match status" value="1"/>
</dbReference>
<accession>A0A075WRR0</accession>
<keyword evidence="5 8" id="KW-0547">Nucleotide-binding</keyword>
<feature type="domain" description="EngA-type G" evidence="11">
    <location>
        <begin position="2"/>
        <end position="167"/>
    </location>
</feature>
<evidence type="ECO:0000256" key="8">
    <source>
        <dbReference type="HAMAP-Rule" id="MF_00195"/>
    </source>
</evidence>
<dbReference type="GO" id="GO:0042254">
    <property type="term" value="P:ribosome biogenesis"/>
    <property type="evidence" value="ECO:0007669"/>
    <property type="project" value="UniProtKB-KW"/>
</dbReference>
<dbReference type="KEGG" id="tcm:HL41_01125"/>
<proteinExistence type="inferred from homology"/>